<keyword evidence="2" id="KW-1185">Reference proteome</keyword>
<dbReference type="EMBL" id="CP001708">
    <property type="protein sequence ID" value="ACV29337.1"/>
    <property type="molecule type" value="Genomic_DNA"/>
</dbReference>
<dbReference type="RefSeq" id="WP_015778236.1">
    <property type="nucleotide sequence ID" value="NC_013171.1"/>
</dbReference>
<sequence>MKVYIINSQIDKDRVKFAVSLAERLKKTGKTLLVSTKRNESNIEDYYGKDGMITYDLADYLKGVNDFKEVRVREDENLDFLIAPLLEDKKEIDKEDMDKILKEEGYKNLVIDSLDIKLVDEKKSVFIVEAGKFPEKIAEDSFFINGTSPDTDIRLSKEKIESYGKNYLGNVNLGQGFDKQIDNFINDNYVIVPDLTFFEKLKMKFKK</sequence>
<name>C7RDS4_ANAPD</name>
<dbReference type="InterPro" id="IPR027417">
    <property type="entry name" value="P-loop_NTPase"/>
</dbReference>
<dbReference type="STRING" id="525919.Apre_1314"/>
<evidence type="ECO:0000313" key="1">
    <source>
        <dbReference type="EMBL" id="ACV29337.1"/>
    </source>
</evidence>
<gene>
    <name evidence="1" type="ordered locus">Apre_1314</name>
</gene>
<evidence type="ECO:0000313" key="2">
    <source>
        <dbReference type="Proteomes" id="UP000002294"/>
    </source>
</evidence>
<dbReference type="HOGENOM" id="CLU_1318720_0_0_9"/>
<dbReference type="OrthoDB" id="1693140at2"/>
<dbReference type="Gene3D" id="3.40.50.300">
    <property type="entry name" value="P-loop containing nucleotide triphosphate hydrolases"/>
    <property type="match status" value="1"/>
</dbReference>
<dbReference type="eggNOG" id="COG2894">
    <property type="taxonomic scope" value="Bacteria"/>
</dbReference>
<dbReference type="Proteomes" id="UP000002294">
    <property type="component" value="Chromosome"/>
</dbReference>
<reference evidence="1 2" key="1">
    <citation type="journal article" date="2009" name="Stand. Genomic Sci.">
        <title>Complete genome sequence of Anaerococcus prevotii type strain (PC1).</title>
        <authorList>
            <person name="Labutti K."/>
            <person name="Pukall R."/>
            <person name="Steenblock K."/>
            <person name="Glavina Del Rio T."/>
            <person name="Tice H."/>
            <person name="Copeland A."/>
            <person name="Cheng J.F."/>
            <person name="Lucas S."/>
            <person name="Chen F."/>
            <person name="Nolan M."/>
            <person name="Bruce D."/>
            <person name="Goodwin L."/>
            <person name="Pitluck S."/>
            <person name="Ivanova N."/>
            <person name="Mavromatis K."/>
            <person name="Ovchinnikova G."/>
            <person name="Pati A."/>
            <person name="Chen A."/>
            <person name="Palaniappan K."/>
            <person name="Land M."/>
            <person name="Hauser L."/>
            <person name="Chang Y.J."/>
            <person name="Jeffries C.D."/>
            <person name="Chain P."/>
            <person name="Saunders E."/>
            <person name="Brettin T."/>
            <person name="Detter J.C."/>
            <person name="Han C."/>
            <person name="Goker M."/>
            <person name="Bristow J."/>
            <person name="Eisen J.A."/>
            <person name="Markowitz V."/>
            <person name="Hugenholtz P."/>
            <person name="Kyrpides N.C."/>
            <person name="Klenk H.P."/>
            <person name="Lapidus A."/>
        </authorList>
    </citation>
    <scope>NUCLEOTIDE SEQUENCE [LARGE SCALE GENOMIC DNA]</scope>
    <source>
        <strain evidence="2">ATCC 9321 / DSM 20548 / JCM 6508 / NCTC 11806 / PC1</strain>
    </source>
</reference>
<dbReference type="KEGG" id="apr:Apre_1314"/>
<accession>C7RDS4</accession>
<protein>
    <submittedName>
        <fullName evidence="1">Uncharacterized protein</fullName>
    </submittedName>
</protein>
<dbReference type="AlphaFoldDB" id="C7RDS4"/>
<proteinExistence type="predicted"/>
<organism evidence="1 2">
    <name type="scientific">Anaerococcus prevotii (strain ATCC 9321 / DSM 20548 / JCM 6508 / NCTC 11806 / PC1)</name>
    <name type="common">Peptostreptococcus prevotii</name>
    <name type="synonym">Peptococcus prevotii</name>
    <dbReference type="NCBI Taxonomy" id="525919"/>
    <lineage>
        <taxon>Bacteria</taxon>
        <taxon>Bacillati</taxon>
        <taxon>Bacillota</taxon>
        <taxon>Tissierellia</taxon>
        <taxon>Tissierellales</taxon>
        <taxon>Peptoniphilaceae</taxon>
        <taxon>Anaerococcus</taxon>
    </lineage>
</organism>